<organism evidence="2 3">
    <name type="scientific">Akkermansia massiliensis</name>
    <dbReference type="NCBI Taxonomy" id="2927224"/>
    <lineage>
        <taxon>Bacteria</taxon>
        <taxon>Pseudomonadati</taxon>
        <taxon>Verrucomicrobiota</taxon>
        <taxon>Verrucomicrobiia</taxon>
        <taxon>Verrucomicrobiales</taxon>
        <taxon>Akkermansiaceae</taxon>
        <taxon>Akkermansia</taxon>
    </lineage>
</organism>
<keyword evidence="3" id="KW-1185">Reference proteome</keyword>
<gene>
    <name evidence="2" type="ORF">M8N44_01810</name>
</gene>
<feature type="signal peptide" evidence="1">
    <location>
        <begin position="1"/>
        <end position="21"/>
    </location>
</feature>
<dbReference type="GeneID" id="84022575"/>
<evidence type="ECO:0000313" key="3">
    <source>
        <dbReference type="Proteomes" id="UP001202031"/>
    </source>
</evidence>
<evidence type="ECO:0000313" key="2">
    <source>
        <dbReference type="EMBL" id="MCL6656055.1"/>
    </source>
</evidence>
<protein>
    <recommendedName>
        <fullName evidence="4">Thioredoxin domain-containing protein</fullName>
    </recommendedName>
</protein>
<dbReference type="RefSeq" id="WP_102726952.1">
    <property type="nucleotide sequence ID" value="NZ_CP029701.1"/>
</dbReference>
<evidence type="ECO:0000256" key="1">
    <source>
        <dbReference type="SAM" id="SignalP"/>
    </source>
</evidence>
<dbReference type="Proteomes" id="UP001202031">
    <property type="component" value="Unassembled WGS sequence"/>
</dbReference>
<keyword evidence="1" id="KW-0732">Signal</keyword>
<evidence type="ECO:0008006" key="4">
    <source>
        <dbReference type="Google" id="ProtNLM"/>
    </source>
</evidence>
<reference evidence="2 3" key="1">
    <citation type="submission" date="2022-03" db="EMBL/GenBank/DDBJ databases">
        <title>Taxonomic description of new species and reclassification of some bacterial strains.</title>
        <authorList>
            <person name="Ndongo S."/>
        </authorList>
    </citation>
    <scope>NUCLEOTIDE SEQUENCE [LARGE SCALE GENOMIC DNA]</scope>
    <source>
        <strain evidence="2 3">Marseille-P6666</strain>
    </source>
</reference>
<accession>A0ABT0R4K9</accession>
<feature type="chain" id="PRO_5046780721" description="Thioredoxin domain-containing protein" evidence="1">
    <location>
        <begin position="22"/>
        <end position="150"/>
    </location>
</feature>
<comment type="caution">
    <text evidence="2">The sequence shown here is derived from an EMBL/GenBank/DDBJ whole genome shotgun (WGS) entry which is preliminary data.</text>
</comment>
<dbReference type="EMBL" id="JAMGSI010000001">
    <property type="protein sequence ID" value="MCL6656055.1"/>
    <property type="molecule type" value="Genomic_DNA"/>
</dbReference>
<name>A0ABT0R4K9_9BACT</name>
<proteinExistence type="predicted"/>
<sequence>MKMLITLLSVCLLAASPHSRADVRLPKSTFTTDRMEEALKTAKEQKKPVAYLYTNTATTCPLAAGVTEGFLEAVGKRCVLVYLPVKGGKSTVAAPVKEALEKGKFYPKLVLTASDGSGAQCFTYEAYQADSKKAAREIKRQIIALAKKQS</sequence>